<reference evidence="3 4" key="1">
    <citation type="submission" date="2024-01" db="EMBL/GenBank/DDBJ databases">
        <title>The genome of the rayed Mediterranean limpet Patella caerulea (Linnaeus, 1758).</title>
        <authorList>
            <person name="Anh-Thu Weber A."/>
            <person name="Halstead-Nussloch G."/>
        </authorList>
    </citation>
    <scope>NUCLEOTIDE SEQUENCE [LARGE SCALE GENOMIC DNA]</scope>
    <source>
        <strain evidence="3">AATW-2023a</strain>
        <tissue evidence="3">Whole specimen</tissue>
    </source>
</reference>
<feature type="compositionally biased region" description="Polar residues" evidence="1">
    <location>
        <begin position="789"/>
        <end position="804"/>
    </location>
</feature>
<dbReference type="EMBL" id="JAZGQO010000006">
    <property type="protein sequence ID" value="KAK6186125.1"/>
    <property type="molecule type" value="Genomic_DNA"/>
</dbReference>
<sequence length="1281" mass="143224">MEDESGDQDYLPESEEMQSPQSFLQIDSNRFFIETIPSIPCETASYPNNAISSGVTGHGDTFTESIDRSTIGQYSEIILPSSEIRERFTDLHAPIVSSETRSAQAVSSIGANTGDSVNPNHMRDSQRVEDLFSFINDGCGRDELTSTDSVKRDVKKARYENNYTESHESLMTGDSSLTEGRHEKSLINFNTPEATKEPPSIKGMDVFLPNVDPDHKAKSRNRRTPLASLVDSQNIEITPKSKDKSLHIADIKISNQNSESITYFGDNSRNSDLSSTMNRSRCGSFEDIPGTGHHIRNIYITKTSNYSKLIPNENQVQRNKTESRELVTDSRDSTTGDQAVQNLQTSLIDTQMFPSENKQLITHKQRNSKAIQQTTERGPNIRGDSGASSGESSDISSGDKEYTTTDNDSTGKPIKKGHLTKDTNTSSRVNENTIHVKELRKHSSLAPSREVTQRSLEPGSKRQKSKNNQPDIQVSVSSPDDGPKWEIQPIVSQKEIQQTTERGPNIRGDSGASSGESSDISSGDKEYTTTDNDSTGKAIKMGHITKDTNTSSRVNENTIHVKGLRKHSSYAERRSSSGPSREVTQRSLEPKPGSKRQKSKNNQPDIQVSVSSPDDGPKWEIQPIVSQKGSASVYPTGQSSISPHRQSGTEKVAFPKRVQDDNINVYVNVNVNMVQQKQSKKHKNNITDYTIQDTELKSIQVAESSDPTTDSSANSDKTQTDYSLSDHGDDFSSSDADSFNHPDYSEYQTKAYGAQQQQTNNLSVNYYNDRFRTTNNLGLRGLSPIPSMSYESDSTNRQIDTSSGDDGKITPTKGNFSDISSDTTLKDVLTDEESDDWKNAKDFRTTEKHLTWTQRKSSNKTKLKPTEEQTSDTNDSTELSTFGEYALLDNELGGKKRRRSQTTREEESYTSRPTVTRSYSQPEQYLMKKRQSAIDTMKAKKSVETQQHFEIIVEQNDRDSLYQRTRTMSERIRRASNIQSFTEYDYRLPLNVSGEFQADDNTERRMSGSSTMTRYGHSRSSWHPKSPYSNRVSRSSSVLSDGSRTGKGKRQLSVDIGEEWENVRGSRPRATSDVGSVSSSVFSYRSLRKQRVSIEMPFGKDTGAFGSSMPGQRRVDSTQESGAYADQVDTMPVDMLVSEEIDSPVAELKEERRDGARPIVEEPKPVVIEVEAVSDDHFTLPPEKRILLNNPYNSINQRFHSTLHCPCFIFFCFLCCAPAVYWMQRSDYEFDYGSEKRAKKFGYRATGLYIAGAIVSIVALSAAITVTYMLLKDELVPDPVI</sequence>
<feature type="compositionally biased region" description="Polar residues" evidence="1">
    <location>
        <begin position="600"/>
        <end position="612"/>
    </location>
</feature>
<feature type="transmembrane region" description="Helical" evidence="2">
    <location>
        <begin position="1245"/>
        <end position="1271"/>
    </location>
</feature>
<feature type="transmembrane region" description="Helical" evidence="2">
    <location>
        <begin position="1208"/>
        <end position="1224"/>
    </location>
</feature>
<keyword evidence="2" id="KW-0812">Transmembrane</keyword>
<feature type="region of interest" description="Disordered" evidence="1">
    <location>
        <begin position="1"/>
        <end position="23"/>
    </location>
</feature>
<protein>
    <submittedName>
        <fullName evidence="3">Uncharacterized protein</fullName>
    </submittedName>
</protein>
<feature type="compositionally biased region" description="Low complexity" evidence="1">
    <location>
        <begin position="383"/>
        <end position="396"/>
    </location>
</feature>
<feature type="region of interest" description="Disordered" evidence="1">
    <location>
        <begin position="851"/>
        <end position="924"/>
    </location>
</feature>
<keyword evidence="2" id="KW-0472">Membrane</keyword>
<feature type="region of interest" description="Disordered" evidence="1">
    <location>
        <begin position="702"/>
        <end position="744"/>
    </location>
</feature>
<feature type="compositionally biased region" description="Acidic residues" evidence="1">
    <location>
        <begin position="1"/>
        <end position="16"/>
    </location>
</feature>
<keyword evidence="4" id="KW-1185">Reference proteome</keyword>
<feature type="region of interest" description="Disordered" evidence="1">
    <location>
        <begin position="361"/>
        <end position="650"/>
    </location>
</feature>
<feature type="compositionally biased region" description="Polar residues" evidence="1">
    <location>
        <begin position="913"/>
        <end position="923"/>
    </location>
</feature>
<keyword evidence="2" id="KW-1133">Transmembrane helix</keyword>
<feature type="compositionally biased region" description="Polar residues" evidence="1">
    <location>
        <begin position="368"/>
        <end position="377"/>
    </location>
</feature>
<evidence type="ECO:0000256" key="2">
    <source>
        <dbReference type="SAM" id="Phobius"/>
    </source>
</evidence>
<feature type="region of interest" description="Disordered" evidence="1">
    <location>
        <begin position="774"/>
        <end position="821"/>
    </location>
</feature>
<feature type="compositionally biased region" description="Polar residues" evidence="1">
    <location>
        <begin position="547"/>
        <end position="558"/>
    </location>
</feature>
<feature type="compositionally biased region" description="Low complexity" evidence="1">
    <location>
        <begin position="1026"/>
        <end position="1043"/>
    </location>
</feature>
<feature type="compositionally biased region" description="Polar residues" evidence="1">
    <location>
        <begin position="812"/>
        <end position="821"/>
    </location>
</feature>
<comment type="caution">
    <text evidence="3">The sequence shown here is derived from an EMBL/GenBank/DDBJ whole genome shotgun (WGS) entry which is preliminary data.</text>
</comment>
<evidence type="ECO:0000256" key="1">
    <source>
        <dbReference type="SAM" id="MobiDB-lite"/>
    </source>
</evidence>
<feature type="compositionally biased region" description="Low complexity" evidence="1">
    <location>
        <begin position="508"/>
        <end position="521"/>
    </location>
</feature>
<accession>A0AAN8K1G2</accession>
<feature type="region of interest" description="Disordered" evidence="1">
    <location>
        <begin position="312"/>
        <end position="339"/>
    </location>
</feature>
<organism evidence="3 4">
    <name type="scientific">Patella caerulea</name>
    <name type="common">Rayed Mediterranean limpet</name>
    <dbReference type="NCBI Taxonomy" id="87958"/>
    <lineage>
        <taxon>Eukaryota</taxon>
        <taxon>Metazoa</taxon>
        <taxon>Spiralia</taxon>
        <taxon>Lophotrochozoa</taxon>
        <taxon>Mollusca</taxon>
        <taxon>Gastropoda</taxon>
        <taxon>Patellogastropoda</taxon>
        <taxon>Patelloidea</taxon>
        <taxon>Patellidae</taxon>
        <taxon>Patella</taxon>
    </lineage>
</organism>
<evidence type="ECO:0000313" key="3">
    <source>
        <dbReference type="EMBL" id="KAK6186125.1"/>
    </source>
</evidence>
<feature type="compositionally biased region" description="Polar residues" evidence="1">
    <location>
        <begin position="871"/>
        <end position="880"/>
    </location>
</feature>
<feature type="compositionally biased region" description="Polar residues" evidence="1">
    <location>
        <begin position="490"/>
        <end position="502"/>
    </location>
</feature>
<proteinExistence type="predicted"/>
<evidence type="ECO:0000313" key="4">
    <source>
        <dbReference type="Proteomes" id="UP001347796"/>
    </source>
</evidence>
<feature type="compositionally biased region" description="Basic and acidic residues" evidence="1">
    <location>
        <begin position="319"/>
        <end position="334"/>
    </location>
</feature>
<feature type="compositionally biased region" description="Polar residues" evidence="1">
    <location>
        <begin position="624"/>
        <end position="646"/>
    </location>
</feature>
<dbReference type="Proteomes" id="UP001347796">
    <property type="component" value="Unassembled WGS sequence"/>
</dbReference>
<feature type="compositionally biased region" description="Polar residues" evidence="1">
    <location>
        <begin position="702"/>
        <end position="722"/>
    </location>
</feature>
<feature type="compositionally biased region" description="Polar residues" evidence="1">
    <location>
        <begin position="422"/>
        <end position="433"/>
    </location>
</feature>
<feature type="region of interest" description="Disordered" evidence="1">
    <location>
        <begin position="997"/>
        <end position="1051"/>
    </location>
</feature>
<name>A0AAN8K1G2_PATCE</name>
<feature type="compositionally biased region" description="Polar residues" evidence="1">
    <location>
        <begin position="466"/>
        <end position="478"/>
    </location>
</feature>
<gene>
    <name evidence="3" type="ORF">SNE40_008223</name>
</gene>